<feature type="transmembrane region" description="Helical" evidence="9">
    <location>
        <begin position="328"/>
        <end position="344"/>
    </location>
</feature>
<dbReference type="GO" id="GO:0005886">
    <property type="term" value="C:plasma membrane"/>
    <property type="evidence" value="ECO:0007669"/>
    <property type="project" value="UniProtKB-SubCell"/>
</dbReference>
<dbReference type="InterPro" id="IPR000644">
    <property type="entry name" value="CBS_dom"/>
</dbReference>
<evidence type="ECO:0000259" key="10">
    <source>
        <dbReference type="PROSITE" id="PS51371"/>
    </source>
</evidence>
<dbReference type="SMART" id="SM00924">
    <property type="entry name" value="MgtE_N"/>
    <property type="match status" value="1"/>
</dbReference>
<accession>A0A523YMT1</accession>
<dbReference type="InterPro" id="IPR006668">
    <property type="entry name" value="Mg_transptr_MgtE_intracell_dom"/>
</dbReference>
<keyword evidence="9" id="KW-1003">Cell membrane</keyword>
<reference evidence="11 12" key="1">
    <citation type="submission" date="2019-03" db="EMBL/GenBank/DDBJ databases">
        <title>Metabolic potential of uncultured bacteria and archaea associated with petroleum seepage in deep-sea sediments.</title>
        <authorList>
            <person name="Dong X."/>
            <person name="Hubert C."/>
        </authorList>
    </citation>
    <scope>NUCLEOTIDE SEQUENCE [LARGE SCALE GENOMIC DNA]</scope>
    <source>
        <strain evidence="11">E29_bin28</strain>
    </source>
</reference>
<keyword evidence="5 9" id="KW-0460">Magnesium</keyword>
<dbReference type="NCBIfam" id="TIGR00400">
    <property type="entry name" value="mgtE"/>
    <property type="match status" value="1"/>
</dbReference>
<dbReference type="Pfam" id="PF03448">
    <property type="entry name" value="MgtE_N"/>
    <property type="match status" value="1"/>
</dbReference>
<dbReference type="SUPFAM" id="SSF161093">
    <property type="entry name" value="MgtE membrane domain-like"/>
    <property type="match status" value="1"/>
</dbReference>
<dbReference type="InterPro" id="IPR038076">
    <property type="entry name" value="MgtE_N_sf"/>
</dbReference>
<organism evidence="11 12">
    <name type="scientific">Aerophobetes bacterium</name>
    <dbReference type="NCBI Taxonomy" id="2030807"/>
    <lineage>
        <taxon>Bacteria</taxon>
        <taxon>Candidatus Aerophobota</taxon>
    </lineage>
</organism>
<keyword evidence="6 9" id="KW-1133">Transmembrane helix</keyword>
<comment type="function">
    <text evidence="9">Acts as a magnesium transporter.</text>
</comment>
<evidence type="ECO:0000256" key="7">
    <source>
        <dbReference type="ARBA" id="ARBA00023136"/>
    </source>
</evidence>
<protein>
    <recommendedName>
        <fullName evidence="9">Magnesium transporter MgtE</fullName>
    </recommendedName>
</protein>
<keyword evidence="9" id="KW-0479">Metal-binding</keyword>
<dbReference type="PROSITE" id="PS51371">
    <property type="entry name" value="CBS"/>
    <property type="match status" value="2"/>
</dbReference>
<comment type="caution">
    <text evidence="11">The sequence shown here is derived from an EMBL/GenBank/DDBJ whole genome shotgun (WGS) entry which is preliminary data.</text>
</comment>
<dbReference type="EMBL" id="SOIJ01000177">
    <property type="protein sequence ID" value="TET92800.1"/>
    <property type="molecule type" value="Genomic_DNA"/>
</dbReference>
<comment type="subcellular location">
    <subcellularLocation>
        <location evidence="9">Cell membrane</location>
        <topology evidence="9">Multi-pass membrane protein</topology>
    </subcellularLocation>
    <subcellularLocation>
        <location evidence="1">Membrane</location>
        <topology evidence="1">Multi-pass membrane protein</topology>
    </subcellularLocation>
</comment>
<dbReference type="GO" id="GO:0015095">
    <property type="term" value="F:magnesium ion transmembrane transporter activity"/>
    <property type="evidence" value="ECO:0007669"/>
    <property type="project" value="UniProtKB-UniRule"/>
</dbReference>
<feature type="domain" description="CBS" evidence="10">
    <location>
        <begin position="223"/>
        <end position="278"/>
    </location>
</feature>
<dbReference type="Pfam" id="PF01769">
    <property type="entry name" value="MgtE"/>
    <property type="match status" value="1"/>
</dbReference>
<feature type="transmembrane region" description="Helical" evidence="9">
    <location>
        <begin position="306"/>
        <end position="322"/>
    </location>
</feature>
<evidence type="ECO:0000313" key="11">
    <source>
        <dbReference type="EMBL" id="TET92800.1"/>
    </source>
</evidence>
<feature type="transmembrane region" description="Helical" evidence="9">
    <location>
        <begin position="445"/>
        <end position="468"/>
    </location>
</feature>
<dbReference type="CDD" id="cd04606">
    <property type="entry name" value="CBS_pair_Mg_transporter"/>
    <property type="match status" value="1"/>
</dbReference>
<dbReference type="InterPro" id="IPR036739">
    <property type="entry name" value="SLC41_membr_dom_sf"/>
</dbReference>
<dbReference type="GO" id="GO:0046872">
    <property type="term" value="F:metal ion binding"/>
    <property type="evidence" value="ECO:0007669"/>
    <property type="project" value="UniProtKB-KW"/>
</dbReference>
<comment type="subunit">
    <text evidence="9">Homodimer.</text>
</comment>
<dbReference type="AlphaFoldDB" id="A0A523YMT1"/>
<dbReference type="PANTHER" id="PTHR43773">
    <property type="entry name" value="MAGNESIUM TRANSPORTER MGTE"/>
    <property type="match status" value="1"/>
</dbReference>
<dbReference type="SUPFAM" id="SSF54631">
    <property type="entry name" value="CBS-domain pair"/>
    <property type="match status" value="1"/>
</dbReference>
<evidence type="ECO:0000256" key="8">
    <source>
        <dbReference type="PROSITE-ProRule" id="PRU00703"/>
    </source>
</evidence>
<feature type="domain" description="CBS" evidence="10">
    <location>
        <begin position="159"/>
        <end position="222"/>
    </location>
</feature>
<keyword evidence="4 9" id="KW-0812">Transmembrane</keyword>
<feature type="transmembrane region" description="Helical" evidence="9">
    <location>
        <begin position="380"/>
        <end position="400"/>
    </location>
</feature>
<evidence type="ECO:0000256" key="9">
    <source>
        <dbReference type="RuleBase" id="RU362011"/>
    </source>
</evidence>
<evidence type="ECO:0000256" key="6">
    <source>
        <dbReference type="ARBA" id="ARBA00022989"/>
    </source>
</evidence>
<dbReference type="Gene3D" id="1.10.357.20">
    <property type="entry name" value="SLC41 divalent cation transporters, integral membrane domain"/>
    <property type="match status" value="1"/>
</dbReference>
<name>A0A523YMT1_UNCAE</name>
<dbReference type="Proteomes" id="UP000316925">
    <property type="component" value="Unassembled WGS sequence"/>
</dbReference>
<gene>
    <name evidence="11" type="primary">mgtE</name>
    <name evidence="11" type="ORF">E3J33_03045</name>
</gene>
<evidence type="ECO:0000256" key="3">
    <source>
        <dbReference type="ARBA" id="ARBA00022448"/>
    </source>
</evidence>
<dbReference type="PANTHER" id="PTHR43773:SF1">
    <property type="entry name" value="MAGNESIUM TRANSPORTER MGTE"/>
    <property type="match status" value="1"/>
</dbReference>
<dbReference type="Gene3D" id="1.25.60.10">
    <property type="entry name" value="MgtE N-terminal domain-like"/>
    <property type="match status" value="1"/>
</dbReference>
<sequence length="471" mass="53158">MGTSRILKRENIKKGRNGMVKELSRMFLIIPEIKELLSQNRKDELKDLFYEYEPVEVAEALKEFTLKDRVILFSLCDIDFAADVFEKMDKDDQLNLLGAIDERRKSDILDELAPDERVDLFEEMPEEMVARFLAIMEKEEARDARELLKYDPSTAGGRMTTDFARVQEGINVEETLDNLRKTAKDLEMVYYVYVLDKDNKLVGVVSLKDLILAEPKERINKVMHTKLIIIPVDMDQETAAKEIAKYDFMALPVVDNGKMKGIITVDDVIDVIREENTEDMYKFGAAGRHQENYMAMKPSFIAKHRVLYLTIFVLMDFFSGMILKNYSFALNSVVALAFFIPLLMDTGGNAGTQAASVMVRGLATGEVGIKDIWNVVRKEFIIGIMIGVVLGIIALIRALILQKNPWLTATVGLTMIITVTLATCLGSFLPIIFKRLGFDPALISGPLITTIVDITCLIVYFEIAIHLLGIA</sequence>
<feature type="transmembrane region" description="Helical" evidence="9">
    <location>
        <begin position="406"/>
        <end position="433"/>
    </location>
</feature>
<evidence type="ECO:0000256" key="5">
    <source>
        <dbReference type="ARBA" id="ARBA00022842"/>
    </source>
</evidence>
<dbReference type="InterPro" id="IPR006669">
    <property type="entry name" value="MgtE_transporter"/>
</dbReference>
<comment type="similarity">
    <text evidence="2 9">Belongs to the SLC41A transporter family.</text>
</comment>
<dbReference type="InterPro" id="IPR046342">
    <property type="entry name" value="CBS_dom_sf"/>
</dbReference>
<dbReference type="Gene3D" id="3.10.580.10">
    <property type="entry name" value="CBS-domain"/>
    <property type="match status" value="1"/>
</dbReference>
<dbReference type="InterPro" id="IPR006667">
    <property type="entry name" value="SLC41_membr_dom"/>
</dbReference>
<dbReference type="SMART" id="SM00116">
    <property type="entry name" value="CBS"/>
    <property type="match status" value="2"/>
</dbReference>
<keyword evidence="3 9" id="KW-0813">Transport</keyword>
<dbReference type="SUPFAM" id="SSF158791">
    <property type="entry name" value="MgtE N-terminal domain-like"/>
    <property type="match status" value="1"/>
</dbReference>
<evidence type="ECO:0000313" key="12">
    <source>
        <dbReference type="Proteomes" id="UP000316925"/>
    </source>
</evidence>
<evidence type="ECO:0000256" key="4">
    <source>
        <dbReference type="ARBA" id="ARBA00022692"/>
    </source>
</evidence>
<evidence type="ECO:0000256" key="2">
    <source>
        <dbReference type="ARBA" id="ARBA00009749"/>
    </source>
</evidence>
<keyword evidence="8" id="KW-0129">CBS domain</keyword>
<keyword evidence="7 9" id="KW-0472">Membrane</keyword>
<proteinExistence type="inferred from homology"/>
<evidence type="ECO:0000256" key="1">
    <source>
        <dbReference type="ARBA" id="ARBA00004141"/>
    </source>
</evidence>
<dbReference type="Pfam" id="PF00571">
    <property type="entry name" value="CBS"/>
    <property type="match status" value="2"/>
</dbReference>